<protein>
    <recommendedName>
        <fullName evidence="3">Hint domain-containing protein</fullName>
    </recommendedName>
</protein>
<accession>A0A7K4BZ77</accession>
<dbReference type="SUPFAM" id="SSF51294">
    <property type="entry name" value="Hedgehog/intein (Hint) domain"/>
    <property type="match status" value="1"/>
</dbReference>
<reference evidence="1 2" key="1">
    <citation type="journal article" date="2020" name="Biotechnol. Biofuels">
        <title>New insights from the biogas microbiome by comprehensive genome-resolved metagenomics of nearly 1600 species originating from multiple anaerobic digesters.</title>
        <authorList>
            <person name="Campanaro S."/>
            <person name="Treu L."/>
            <person name="Rodriguez-R L.M."/>
            <person name="Kovalovszki A."/>
            <person name="Ziels R.M."/>
            <person name="Maus I."/>
            <person name="Zhu X."/>
            <person name="Kougias P.G."/>
            <person name="Basile A."/>
            <person name="Luo G."/>
            <person name="Schluter A."/>
            <person name="Konstantinidis K.T."/>
            <person name="Angelidaki I."/>
        </authorList>
    </citation>
    <scope>NUCLEOTIDE SEQUENCE [LARGE SCALE GENOMIC DNA]</scope>
    <source>
        <strain evidence="1">AS22ysBPME_79</strain>
    </source>
</reference>
<proteinExistence type="predicted"/>
<dbReference type="InterPro" id="IPR036844">
    <property type="entry name" value="Hint_dom_sf"/>
</dbReference>
<dbReference type="Gene3D" id="2.170.16.10">
    <property type="entry name" value="Hedgehog/Intein (Hint) domain"/>
    <property type="match status" value="1"/>
</dbReference>
<comment type="caution">
    <text evidence="1">The sequence shown here is derived from an EMBL/GenBank/DDBJ whole genome shotgun (WGS) entry which is preliminary data.</text>
</comment>
<evidence type="ECO:0008006" key="3">
    <source>
        <dbReference type="Google" id="ProtNLM"/>
    </source>
</evidence>
<evidence type="ECO:0000313" key="2">
    <source>
        <dbReference type="Proteomes" id="UP000526302"/>
    </source>
</evidence>
<evidence type="ECO:0000313" key="1">
    <source>
        <dbReference type="EMBL" id="NMA44379.1"/>
    </source>
</evidence>
<name>A0A7K4BZ77_9ARCH</name>
<feature type="non-terminal residue" evidence="1">
    <location>
        <position position="1"/>
    </location>
</feature>
<dbReference type="AlphaFoldDB" id="A0A7K4BZ77"/>
<gene>
    <name evidence="1" type="ORF">GX950_01010</name>
</gene>
<dbReference type="Proteomes" id="UP000526302">
    <property type="component" value="Unassembled WGS sequence"/>
</dbReference>
<organism evidence="1 2">
    <name type="scientific">Candidatus Iainarchaeum sp</name>
    <dbReference type="NCBI Taxonomy" id="3101447"/>
    <lineage>
        <taxon>Archaea</taxon>
        <taxon>Candidatus Iainarchaeota</taxon>
        <taxon>Candidatus Iainarchaeia</taxon>
        <taxon>Candidatus Iainarchaeales</taxon>
        <taxon>Candidatus Iainarchaeaceae</taxon>
        <taxon>Candidatus Iainarchaeum</taxon>
    </lineage>
</organism>
<sequence>GKKVAPFFEATGARAGALLGDVRHDPLQCHYGFNNLYILKGKKLIAKPFAELWDEMIAKYKSEIIKNEKGYEAIMLPEKEKIFTLGEKNGKVVLSRILSLNRKPFDGELTEIEAKGKKIALTPEHKVITKAGDKKAEKISTTDSLFQLSQSKSTA</sequence>
<dbReference type="EMBL" id="JAAZKV010000008">
    <property type="protein sequence ID" value="NMA44379.1"/>
    <property type="molecule type" value="Genomic_DNA"/>
</dbReference>